<protein>
    <submittedName>
        <fullName evidence="1">Uncharacterized protein</fullName>
    </submittedName>
</protein>
<reference evidence="1 2" key="1">
    <citation type="submission" date="2019-02" db="EMBL/GenBank/DDBJ databases">
        <title>Genomic Encyclopedia of Type Strains, Phase IV (KMG-IV): sequencing the most valuable type-strain genomes for metagenomic binning, comparative biology and taxonomic classification.</title>
        <authorList>
            <person name="Goeker M."/>
        </authorList>
    </citation>
    <scope>NUCLEOTIDE SEQUENCE [LARGE SCALE GENOMIC DNA]</scope>
    <source>
        <strain evidence="1 2">K24</strain>
    </source>
</reference>
<dbReference type="Proteomes" id="UP000292445">
    <property type="component" value="Unassembled WGS sequence"/>
</dbReference>
<dbReference type="AlphaFoldDB" id="A0A4Q7NDA9"/>
<keyword evidence="2" id="KW-1185">Reference proteome</keyword>
<evidence type="ECO:0000313" key="2">
    <source>
        <dbReference type="Proteomes" id="UP000292445"/>
    </source>
</evidence>
<name>A0A4Q7NDA9_9BURK</name>
<accession>A0A4Q7NDA9</accession>
<dbReference type="EMBL" id="SGXC01000002">
    <property type="protein sequence ID" value="RZS80657.1"/>
    <property type="molecule type" value="Genomic_DNA"/>
</dbReference>
<gene>
    <name evidence="1" type="ORF">EV675_3269</name>
</gene>
<evidence type="ECO:0000313" key="1">
    <source>
        <dbReference type="EMBL" id="RZS80657.1"/>
    </source>
</evidence>
<organism evidence="1 2">
    <name type="scientific">Pigmentiphaga kullae</name>
    <dbReference type="NCBI Taxonomy" id="151784"/>
    <lineage>
        <taxon>Bacteria</taxon>
        <taxon>Pseudomonadati</taxon>
        <taxon>Pseudomonadota</taxon>
        <taxon>Betaproteobacteria</taxon>
        <taxon>Burkholderiales</taxon>
        <taxon>Alcaligenaceae</taxon>
        <taxon>Pigmentiphaga</taxon>
    </lineage>
</organism>
<proteinExistence type="predicted"/>
<comment type="caution">
    <text evidence="1">The sequence shown here is derived from an EMBL/GenBank/DDBJ whole genome shotgun (WGS) entry which is preliminary data.</text>
</comment>
<dbReference type="RefSeq" id="WP_130358297.1">
    <property type="nucleotide sequence ID" value="NZ_SGXC01000002.1"/>
</dbReference>
<sequence length="161" mass="17660">MKCPYQPIQAGYGAVFQDGTISVPLEGGPPRTRLDVSGSAVQVSATWMLTEGQYTVFQGFLRVWARSGGSPIDIDLVLDTAQAETYQAMFEPKSFRLVSKQGGVFTMTGSLWVLPLDKYQDADSDPYGNMAELYALYGSWDVINQLFADLAHLANEDLPHA</sequence>
<dbReference type="OrthoDB" id="8686653at2"/>